<reference evidence="1 2" key="1">
    <citation type="submission" date="2020-04" db="EMBL/GenBank/DDBJ databases">
        <title>Perkinsus olseni comparative genomics.</title>
        <authorList>
            <person name="Bogema D.R."/>
        </authorList>
    </citation>
    <scope>NUCLEOTIDE SEQUENCE [LARGE SCALE GENOMIC DNA]</scope>
    <source>
        <strain evidence="1 2">ATCC PRA-207</strain>
    </source>
</reference>
<keyword evidence="2" id="KW-1185">Reference proteome</keyword>
<feature type="non-terminal residue" evidence="1">
    <location>
        <position position="141"/>
    </location>
</feature>
<evidence type="ECO:0000313" key="1">
    <source>
        <dbReference type="EMBL" id="KAF4692427.1"/>
    </source>
</evidence>
<name>A0A7J6P984_PEROL</name>
<gene>
    <name evidence="1" type="ORF">FOZ63_018990</name>
</gene>
<dbReference type="AlphaFoldDB" id="A0A7J6P984"/>
<proteinExistence type="predicted"/>
<evidence type="ECO:0000313" key="2">
    <source>
        <dbReference type="Proteomes" id="UP000553632"/>
    </source>
</evidence>
<protein>
    <submittedName>
        <fullName evidence="1">Uncharacterized protein</fullName>
    </submittedName>
</protein>
<organism evidence="1 2">
    <name type="scientific">Perkinsus olseni</name>
    <name type="common">Perkinsus atlanticus</name>
    <dbReference type="NCBI Taxonomy" id="32597"/>
    <lineage>
        <taxon>Eukaryota</taxon>
        <taxon>Sar</taxon>
        <taxon>Alveolata</taxon>
        <taxon>Perkinsozoa</taxon>
        <taxon>Perkinsea</taxon>
        <taxon>Perkinsida</taxon>
        <taxon>Perkinsidae</taxon>
        <taxon>Perkinsus</taxon>
    </lineage>
</organism>
<sequence>VTELSEEVVSETTKNAAYSGALHLAQGLCLTGSWDGAVQTISSCRSLLSNWTGYRRIEAELELAYQCRDIGIRMVRARNSANGNDWAIGLPGWSSSAVPTPPPELSKVVELLECAVDVLSEGSSPRMDLETTVLMQLSKAR</sequence>
<comment type="caution">
    <text evidence="1">The sequence shown here is derived from an EMBL/GenBank/DDBJ whole genome shotgun (WGS) entry which is preliminary data.</text>
</comment>
<feature type="non-terminal residue" evidence="1">
    <location>
        <position position="1"/>
    </location>
</feature>
<accession>A0A7J6P984</accession>
<dbReference type="Proteomes" id="UP000553632">
    <property type="component" value="Unassembled WGS sequence"/>
</dbReference>
<dbReference type="EMBL" id="JABANO010039490">
    <property type="protein sequence ID" value="KAF4692427.1"/>
    <property type="molecule type" value="Genomic_DNA"/>
</dbReference>